<dbReference type="Gene3D" id="3.90.550.10">
    <property type="entry name" value="Spore Coat Polysaccharide Biosynthesis Protein SpsA, Chain A"/>
    <property type="match status" value="1"/>
</dbReference>
<dbReference type="InterPro" id="IPR029044">
    <property type="entry name" value="Nucleotide-diphossugar_trans"/>
</dbReference>
<organism evidence="3 4">
    <name type="scientific">Corticibacter populi</name>
    <dbReference type="NCBI Taxonomy" id="1550736"/>
    <lineage>
        <taxon>Bacteria</taxon>
        <taxon>Pseudomonadati</taxon>
        <taxon>Pseudomonadota</taxon>
        <taxon>Betaproteobacteria</taxon>
        <taxon>Burkholderiales</taxon>
        <taxon>Comamonadaceae</taxon>
        <taxon>Corticibacter</taxon>
    </lineage>
</organism>
<feature type="domain" description="MobA-like NTP transferase" evidence="2">
    <location>
        <begin position="4"/>
        <end position="146"/>
    </location>
</feature>
<evidence type="ECO:0000313" key="3">
    <source>
        <dbReference type="EMBL" id="RMX06026.1"/>
    </source>
</evidence>
<dbReference type="Proteomes" id="UP000278006">
    <property type="component" value="Unassembled WGS sequence"/>
</dbReference>
<reference evidence="3 4" key="1">
    <citation type="submission" date="2018-10" db="EMBL/GenBank/DDBJ databases">
        <title>Draft genome of Cortibacter populi DSM10536.</title>
        <authorList>
            <person name="Bernier A.-M."/>
            <person name="Bernard K."/>
        </authorList>
    </citation>
    <scope>NUCLEOTIDE SEQUENCE [LARGE SCALE GENOMIC DNA]</scope>
    <source>
        <strain evidence="3 4">DSM 105136</strain>
    </source>
</reference>
<dbReference type="CDD" id="cd04182">
    <property type="entry name" value="GT_2_like_f"/>
    <property type="match status" value="1"/>
</dbReference>
<name>A0A3M6QSL6_9BURK</name>
<keyword evidence="3" id="KW-0808">Transferase</keyword>
<accession>A0A3M6QSL6</accession>
<proteinExistence type="predicted"/>
<dbReference type="Pfam" id="PF12804">
    <property type="entry name" value="NTP_transf_3"/>
    <property type="match status" value="1"/>
</dbReference>
<gene>
    <name evidence="3" type="ORF">D8I35_10910</name>
</gene>
<dbReference type="InterPro" id="IPR025877">
    <property type="entry name" value="MobA-like_NTP_Trfase"/>
</dbReference>
<evidence type="ECO:0000259" key="2">
    <source>
        <dbReference type="Pfam" id="PF12804"/>
    </source>
</evidence>
<dbReference type="AlphaFoldDB" id="A0A3M6QSL6"/>
<dbReference type="EMBL" id="RDQO01000003">
    <property type="protein sequence ID" value="RMX06026.1"/>
    <property type="molecule type" value="Genomic_DNA"/>
</dbReference>
<dbReference type="SUPFAM" id="SSF53448">
    <property type="entry name" value="Nucleotide-diphospho-sugar transferases"/>
    <property type="match status" value="1"/>
</dbReference>
<comment type="caution">
    <text evidence="3">The sequence shown here is derived from an EMBL/GenBank/DDBJ whole genome shotgun (WGS) entry which is preliminary data.</text>
</comment>
<dbReference type="OrthoDB" id="5298793at2"/>
<dbReference type="GO" id="GO:0016779">
    <property type="term" value="F:nucleotidyltransferase activity"/>
    <property type="evidence" value="ECO:0007669"/>
    <property type="project" value="UniProtKB-ARBA"/>
</dbReference>
<keyword evidence="4" id="KW-1185">Reference proteome</keyword>
<sequence>MVHVIVVAGGAARRFQASGGAGNKLDAWLAGRPVLQHVLDAARASGLPVVLVRPPGGSPGLGDSIAQGVAQCRHAAGWLVVLGDMPLVSASLIVEVATCLVHRRTDVVVPVCAGRRGHPVGFPAHCRDDLLRLTGDVGARALVRQAERQGRLHALAVADAAIHQDVDTVTDLARLEGLLTGSGHSDE</sequence>
<evidence type="ECO:0000256" key="1">
    <source>
        <dbReference type="ARBA" id="ARBA00022842"/>
    </source>
</evidence>
<keyword evidence="1" id="KW-0460">Magnesium</keyword>
<dbReference type="PANTHER" id="PTHR43777">
    <property type="entry name" value="MOLYBDENUM COFACTOR CYTIDYLYLTRANSFERASE"/>
    <property type="match status" value="1"/>
</dbReference>
<dbReference type="PANTHER" id="PTHR43777:SF1">
    <property type="entry name" value="MOLYBDENUM COFACTOR CYTIDYLYLTRANSFERASE"/>
    <property type="match status" value="1"/>
</dbReference>
<protein>
    <submittedName>
        <fullName evidence="3">Nucleotidyltransferase family protein</fullName>
    </submittedName>
</protein>
<evidence type="ECO:0000313" key="4">
    <source>
        <dbReference type="Proteomes" id="UP000278006"/>
    </source>
</evidence>